<evidence type="ECO:0000259" key="1">
    <source>
        <dbReference type="Pfam" id="PF01890"/>
    </source>
</evidence>
<sequence length="128" mass="13700">MKPFYAGFGCRGGCPMDRLLTLLEQGLAQRGLDAAYLHGIASIDLKAHEPGLHALASHLALPLLFYPVSHLNRFEAHLSHRSAVAFAHSGCWGVAESAALAMADQYNGETKLLITRQTLGPATLAIAH</sequence>
<dbReference type="Pfam" id="PF01890">
    <property type="entry name" value="CbiG_C"/>
    <property type="match status" value="1"/>
</dbReference>
<dbReference type="InterPro" id="IPR036518">
    <property type="entry name" value="CobE/GbiG_C_sf"/>
</dbReference>
<proteinExistence type="predicted"/>
<dbReference type="GeneID" id="93442324"/>
<organism evidence="2 3">
    <name type="scientific">Pseudomonas fulva</name>
    <dbReference type="NCBI Taxonomy" id="47880"/>
    <lineage>
        <taxon>Bacteria</taxon>
        <taxon>Pseudomonadati</taxon>
        <taxon>Pseudomonadota</taxon>
        <taxon>Gammaproteobacteria</taxon>
        <taxon>Pseudomonadales</taxon>
        <taxon>Pseudomonadaceae</taxon>
        <taxon>Pseudomonas</taxon>
    </lineage>
</organism>
<protein>
    <submittedName>
        <fullName evidence="2">Cobalamin biosynthesis protein</fullName>
    </submittedName>
</protein>
<evidence type="ECO:0000313" key="3">
    <source>
        <dbReference type="Proteomes" id="UP000594430"/>
    </source>
</evidence>
<dbReference type="Proteomes" id="UP000594430">
    <property type="component" value="Chromosome"/>
</dbReference>
<dbReference type="PANTHER" id="PTHR37477:SF1">
    <property type="entry name" value="COBALT-PRECORRIN-5A HYDROLASE"/>
    <property type="match status" value="1"/>
</dbReference>
<dbReference type="PANTHER" id="PTHR37477">
    <property type="entry name" value="COBALT-PRECORRIN-5A HYDROLASE"/>
    <property type="match status" value="1"/>
</dbReference>
<dbReference type="GO" id="GO:0009236">
    <property type="term" value="P:cobalamin biosynthetic process"/>
    <property type="evidence" value="ECO:0007669"/>
    <property type="project" value="InterPro"/>
</dbReference>
<dbReference type="EMBL" id="CP064946">
    <property type="protein sequence ID" value="QPH47073.1"/>
    <property type="molecule type" value="Genomic_DNA"/>
</dbReference>
<gene>
    <name evidence="2" type="ORF">IZU98_11595</name>
</gene>
<evidence type="ECO:0000313" key="2">
    <source>
        <dbReference type="EMBL" id="QPH47073.1"/>
    </source>
</evidence>
<dbReference type="AlphaFoldDB" id="A0A7S9Q5Q1"/>
<dbReference type="RefSeq" id="WP_027914943.1">
    <property type="nucleotide sequence ID" value="NZ_CAXODI010000009.1"/>
</dbReference>
<accession>A0A7S9Q5Q1</accession>
<feature type="domain" description="CobE/GbiG C-terminal" evidence="1">
    <location>
        <begin position="5"/>
        <end position="127"/>
    </location>
</feature>
<dbReference type="InterPro" id="IPR052553">
    <property type="entry name" value="CbiG_hydrolase"/>
</dbReference>
<dbReference type="Gene3D" id="3.30.420.180">
    <property type="entry name" value="CobE/GbiG C-terminal domain"/>
    <property type="match status" value="1"/>
</dbReference>
<name>A0A7S9Q5Q1_9PSED</name>
<dbReference type="SUPFAM" id="SSF159664">
    <property type="entry name" value="CobE/GbiG C-terminal domain-like"/>
    <property type="match status" value="1"/>
</dbReference>
<dbReference type="InterPro" id="IPR002750">
    <property type="entry name" value="CobE/GbiG_C"/>
</dbReference>
<reference evidence="2 3" key="1">
    <citation type="submission" date="2020-11" db="EMBL/GenBank/DDBJ databases">
        <title>Pseudomonas fulva producing VIM-24.</title>
        <authorList>
            <person name="Liu S."/>
        </authorList>
    </citation>
    <scope>NUCLEOTIDE SEQUENCE [LARGE SCALE GENOMIC DNA]</scope>
    <source>
        <strain evidence="2 3">ZDHY414</strain>
    </source>
</reference>